<dbReference type="PANTHER" id="PTHR43775">
    <property type="entry name" value="FATTY ACID SYNTHASE"/>
    <property type="match status" value="1"/>
</dbReference>
<organism evidence="10">
    <name type="scientific">Streptomyces lasalocidi</name>
    <name type="common">Streptomyces lasaliensis</name>
    <dbReference type="NCBI Taxonomy" id="324833"/>
    <lineage>
        <taxon>Bacteria</taxon>
        <taxon>Bacillati</taxon>
        <taxon>Actinomycetota</taxon>
        <taxon>Actinomycetes</taxon>
        <taxon>Kitasatosporales</taxon>
        <taxon>Streptomycetaceae</taxon>
        <taxon>Streptomyces</taxon>
    </lineage>
</organism>
<keyword evidence="10" id="KW-0614">Plasmid</keyword>
<dbReference type="SMART" id="SM00823">
    <property type="entry name" value="PKS_PP"/>
    <property type="match status" value="1"/>
</dbReference>
<dbReference type="Pfam" id="PF00698">
    <property type="entry name" value="Acyl_transf_1"/>
    <property type="match status" value="1"/>
</dbReference>
<evidence type="ECO:0000256" key="5">
    <source>
        <dbReference type="ARBA" id="ARBA00023194"/>
    </source>
</evidence>
<gene>
    <name evidence="10" type="primary">lsd13</name>
</gene>
<dbReference type="PROSITE" id="PS00012">
    <property type="entry name" value="PHOSPHOPANTETHEINE"/>
    <property type="match status" value="1"/>
</dbReference>
<geneLocation type="plasmid" evidence="10">
    <name>pKSL</name>
</geneLocation>
<dbReference type="SMART" id="SM00825">
    <property type="entry name" value="PKS_KS"/>
    <property type="match status" value="1"/>
</dbReference>
<feature type="domain" description="Ketosynthase family 3 (KS3)" evidence="9">
    <location>
        <begin position="39"/>
        <end position="465"/>
    </location>
</feature>
<dbReference type="InterPro" id="IPR016039">
    <property type="entry name" value="Thiolase-like"/>
</dbReference>
<keyword evidence="5" id="KW-0045">Antibiotic biosynthesis</keyword>
<dbReference type="AlphaFoldDB" id="B6ZK66"/>
<dbReference type="InterPro" id="IPR036736">
    <property type="entry name" value="ACP-like_sf"/>
</dbReference>
<evidence type="ECO:0000259" key="8">
    <source>
        <dbReference type="PROSITE" id="PS50075"/>
    </source>
</evidence>
<evidence type="ECO:0000256" key="1">
    <source>
        <dbReference type="ARBA" id="ARBA00001957"/>
    </source>
</evidence>
<dbReference type="Gene3D" id="3.30.70.3290">
    <property type="match status" value="1"/>
</dbReference>
<dbReference type="SMART" id="SM00827">
    <property type="entry name" value="PKS_AT"/>
    <property type="match status" value="1"/>
</dbReference>
<dbReference type="InterPro" id="IPR006162">
    <property type="entry name" value="Ppantetheine_attach_site"/>
</dbReference>
<evidence type="ECO:0000256" key="3">
    <source>
        <dbReference type="ARBA" id="ARBA00022553"/>
    </source>
</evidence>
<dbReference type="InterPro" id="IPR014043">
    <property type="entry name" value="Acyl_transferase_dom"/>
</dbReference>
<reference evidence="10" key="2">
    <citation type="journal article" date="2009" name="Biosci. Biotechnol. Biochem.">
        <title>Identification of a gene cluster of polyether antibiotic lasalocid from Streptomyces lasaliensis.</title>
        <authorList>
            <person name="Migita A."/>
            <person name="Watanabe M."/>
            <person name="Hirose Y."/>
            <person name="Watanabe K."/>
            <person name="Tokiwano T."/>
            <person name="Kinashi H."/>
            <person name="Oikawa H."/>
        </authorList>
    </citation>
    <scope>NUCLEOTIDE SEQUENCE</scope>
    <source>
        <strain evidence="10">ATCC 31180</strain>
        <plasmid evidence="10">pKSL</plasmid>
    </source>
</reference>
<keyword evidence="2" id="KW-0596">Phosphopantetheine</keyword>
<keyword evidence="6" id="KW-0511">Multifunctional enzyme</keyword>
<dbReference type="InterPro" id="IPR020806">
    <property type="entry name" value="PKS_PP-bd"/>
</dbReference>
<dbReference type="GO" id="GO:0031177">
    <property type="term" value="F:phosphopantetheine binding"/>
    <property type="evidence" value="ECO:0007669"/>
    <property type="project" value="InterPro"/>
</dbReference>
<dbReference type="SUPFAM" id="SSF47336">
    <property type="entry name" value="ACP-like"/>
    <property type="match status" value="1"/>
</dbReference>
<dbReference type="FunFam" id="3.40.47.10:FF:000019">
    <property type="entry name" value="Polyketide synthase type I"/>
    <property type="match status" value="1"/>
</dbReference>
<evidence type="ECO:0000256" key="2">
    <source>
        <dbReference type="ARBA" id="ARBA00022450"/>
    </source>
</evidence>
<keyword evidence="4" id="KW-0808">Transferase</keyword>
<dbReference type="GO" id="GO:0004312">
    <property type="term" value="F:fatty acid synthase activity"/>
    <property type="evidence" value="ECO:0007669"/>
    <property type="project" value="TreeGrafter"/>
</dbReference>
<sequence>MEVSRMPNTEEKLLDYLKRVTADLKQTQRRLREAEAADTEPIAIVGMGCRYPGDVRSADDLWGLLAEGGDAISKFPDDRGWNTEELYDPDPDRPGRNYVREGGFLHDATEFDADFFGISPREALAMDPQQRIMLEVAWETFEHAGLDPQSFGGSDTGVFVGISNVDYTWGHARVPEAVEGYFGTGNFASVLSGRLAYTFGLEGPALTVDTACSSSLVALHLATQALRRGECGAALVGGVTVMSNPSGFVEFSRQRGLAPDGRCKAFAAAADGFGPSEGAGVLLVERLSDARRNGHRVLAVVRGSAVNQDGASNGLSAPNGPSQQRVIRQALRNARLSPEQVDAVEAHGTGTTLGDPIEAQALLATYGQGRPEDRPLWLGSVKSNIGHTSAAAGVAGVIKMVMAMRHGVLPRSLHIDEPTPQVDWSSGAVTLLTEPVDWPDSDRPRRAGVSAFGISGTNAHVILEQAPTQDPQQPAPPVPAAPWLLSAKTPAALRAQARRLHTHLTRHPHPDPTDIAHALATTRTPHEHRAALVTDDHGTLLHGLLALGEESVAPYVVEPGRAVAGKTVFVFPGQGSQWTGMGRELLDTSEQFAAYIAECETALNDFVDWSLTDVLRGTEGAPGYDRVDVVQPALFAVMVSLARLWQHHGIHPDAVIGHSQGEIAAAHIAGALTLNDAARIVALRSQALLPLAGLGGMTSLALPHHQAHELIQPWGQDLSIASVNGPHSTVVSGTTHALDELHTTCNTQGVRARRIPVDYASHSAQVESIRDTVLQAATGINPQPTTIPLYSTVTGQPIDGTQLDADYWYTNLRHTVRFEETTRALLGSGHRHFIETTAHPVLALALEETIEATGSDARVTGTLRRDHGDLTQLHTALATAWTHGVDVDWTAVVPGAGRRRVDLPTYAFQRRRYWLEPGVVPVSDTVPVAVVDEAESGEAATALARALADASEAGREALLIDLVQSRVAAVLGHEEPESVDTERAFKDLGFDSLTATQLRNRLNAATGLRLPATLVFSHPTPKALAQYLAGVIRPDEEAAARPPALRDIDLLEDSLWAQSFDAATRDLVARRLDALLRRWSAGGTTEEGVDEAALDTASDDELFQILDEQLGNA</sequence>
<dbReference type="GO" id="GO:0033068">
    <property type="term" value="P:macrolide biosynthetic process"/>
    <property type="evidence" value="ECO:0007669"/>
    <property type="project" value="UniProtKB-ARBA"/>
</dbReference>
<dbReference type="SUPFAM" id="SSF52151">
    <property type="entry name" value="FabD/lysophospholipase-like"/>
    <property type="match status" value="1"/>
</dbReference>
<dbReference type="SMART" id="SM01294">
    <property type="entry name" value="PKS_PP_betabranch"/>
    <property type="match status" value="1"/>
</dbReference>
<dbReference type="InterPro" id="IPR015083">
    <property type="entry name" value="NorB/c/GfsB-D-like_docking"/>
</dbReference>
<evidence type="ECO:0000313" key="10">
    <source>
        <dbReference type="EMBL" id="BAG85028.1"/>
    </source>
</evidence>
<dbReference type="InterPro" id="IPR014031">
    <property type="entry name" value="Ketoacyl_synth_C"/>
</dbReference>
<dbReference type="InterPro" id="IPR001227">
    <property type="entry name" value="Ac_transferase_dom_sf"/>
</dbReference>
<dbReference type="InterPro" id="IPR036299">
    <property type="entry name" value="Polyketide_synth_docking_sf"/>
</dbReference>
<feature type="domain" description="Carrier" evidence="8">
    <location>
        <begin position="957"/>
        <end position="1032"/>
    </location>
</feature>
<dbReference type="GO" id="GO:0006633">
    <property type="term" value="P:fatty acid biosynthetic process"/>
    <property type="evidence" value="ECO:0007669"/>
    <property type="project" value="InterPro"/>
</dbReference>
<dbReference type="CDD" id="cd00833">
    <property type="entry name" value="PKS"/>
    <property type="match status" value="1"/>
</dbReference>
<dbReference type="SUPFAM" id="SSF53901">
    <property type="entry name" value="Thiolase-like"/>
    <property type="match status" value="1"/>
</dbReference>
<reference evidence="10" key="1">
    <citation type="journal article" date="2008" name="J. Am. Chem. Soc.">
        <title>Epoxide hydrolase Lsd19 for polyether formation in the biosynthesis of lasalocid A: direct experimental evidence on polyene-polyepoxide hypothesis in polyether biosynthesis.</title>
        <authorList>
            <person name="Shichijo Y."/>
            <person name="Migita A."/>
            <person name="Oguri H."/>
            <person name="Watanabe M."/>
            <person name="Tokiwano T."/>
            <person name="Watanabe K."/>
            <person name="Oikawa H."/>
        </authorList>
    </citation>
    <scope>NUCLEOTIDE SEQUENCE</scope>
    <source>
        <strain evidence="10">ATCC 31180</strain>
        <plasmid evidence="10">pKSL</plasmid>
    </source>
</reference>
<dbReference type="Pfam" id="PF02801">
    <property type="entry name" value="Ketoacyl-synt_C"/>
    <property type="match status" value="1"/>
</dbReference>
<proteinExistence type="predicted"/>
<evidence type="ECO:0000256" key="4">
    <source>
        <dbReference type="ARBA" id="ARBA00022679"/>
    </source>
</evidence>
<evidence type="ECO:0000256" key="6">
    <source>
        <dbReference type="ARBA" id="ARBA00023268"/>
    </source>
</evidence>
<dbReference type="InterPro" id="IPR016036">
    <property type="entry name" value="Malonyl_transacylase_ACP-bd"/>
</dbReference>
<dbReference type="InterPro" id="IPR050091">
    <property type="entry name" value="PKS_NRPS_Biosynth_Enz"/>
</dbReference>
<dbReference type="FunFam" id="1.10.1200.10:FF:000007">
    <property type="entry name" value="Probable polyketide synthase pks17"/>
    <property type="match status" value="1"/>
</dbReference>
<dbReference type="Gene3D" id="3.40.366.10">
    <property type="entry name" value="Malonyl-Coenzyme A Acyl Carrier Protein, domain 2"/>
    <property type="match status" value="1"/>
</dbReference>
<dbReference type="SUPFAM" id="SSF101173">
    <property type="entry name" value="Docking domain B of the erythromycin polyketide synthase (DEBS)"/>
    <property type="match status" value="1"/>
</dbReference>
<dbReference type="GO" id="GO:0004315">
    <property type="term" value="F:3-oxoacyl-[acyl-carrier-protein] synthase activity"/>
    <property type="evidence" value="ECO:0007669"/>
    <property type="project" value="InterPro"/>
</dbReference>
<dbReference type="Gene3D" id="3.40.47.10">
    <property type="match status" value="1"/>
</dbReference>
<dbReference type="PANTHER" id="PTHR43775:SF51">
    <property type="entry name" value="INACTIVE PHENOLPHTHIOCEROL SYNTHESIS POLYKETIDE SYNTHASE TYPE I PKS1-RELATED"/>
    <property type="match status" value="1"/>
</dbReference>
<dbReference type="PROSITE" id="PS52004">
    <property type="entry name" value="KS3_2"/>
    <property type="match status" value="1"/>
</dbReference>
<dbReference type="InterPro" id="IPR018201">
    <property type="entry name" value="Ketoacyl_synth_AS"/>
</dbReference>
<dbReference type="InterPro" id="IPR009081">
    <property type="entry name" value="PP-bd_ACP"/>
</dbReference>
<dbReference type="InterPro" id="IPR032821">
    <property type="entry name" value="PKS_assoc"/>
</dbReference>
<keyword evidence="3" id="KW-0597">Phosphoprotein</keyword>
<dbReference type="PROSITE" id="PS00606">
    <property type="entry name" value="KS3_1"/>
    <property type="match status" value="1"/>
</dbReference>
<keyword evidence="7" id="KW-0012">Acyltransferase</keyword>
<dbReference type="FunFam" id="3.40.366.10:FF:000002">
    <property type="entry name" value="Probable polyketide synthase 2"/>
    <property type="match status" value="1"/>
</dbReference>
<accession>B6ZK66</accession>
<protein>
    <submittedName>
        <fullName evidence="10">Putative polyketide synthase</fullName>
    </submittedName>
</protein>
<comment type="cofactor">
    <cofactor evidence="1">
        <name>pantetheine 4'-phosphate</name>
        <dbReference type="ChEBI" id="CHEBI:47942"/>
    </cofactor>
</comment>
<dbReference type="SUPFAM" id="SSF55048">
    <property type="entry name" value="Probable ACP-binding domain of malonyl-CoA ACP transacylase"/>
    <property type="match status" value="1"/>
</dbReference>
<dbReference type="Pfam" id="PF08990">
    <property type="entry name" value="Docking"/>
    <property type="match status" value="1"/>
</dbReference>
<dbReference type="Gene3D" id="1.10.1200.10">
    <property type="entry name" value="ACP-like"/>
    <property type="match status" value="1"/>
</dbReference>
<dbReference type="PROSITE" id="PS50075">
    <property type="entry name" value="CARRIER"/>
    <property type="match status" value="1"/>
</dbReference>
<evidence type="ECO:0000256" key="7">
    <source>
        <dbReference type="ARBA" id="ARBA00023315"/>
    </source>
</evidence>
<dbReference type="InterPro" id="IPR014030">
    <property type="entry name" value="Ketoacyl_synth_N"/>
</dbReference>
<dbReference type="InterPro" id="IPR016035">
    <property type="entry name" value="Acyl_Trfase/lysoPLipase"/>
</dbReference>
<dbReference type="Pfam" id="PF16197">
    <property type="entry name" value="KAsynt_C_assoc"/>
    <property type="match status" value="1"/>
</dbReference>
<dbReference type="Pfam" id="PF00550">
    <property type="entry name" value="PP-binding"/>
    <property type="match status" value="1"/>
</dbReference>
<dbReference type="EMBL" id="AB449340">
    <property type="protein sequence ID" value="BAG85028.1"/>
    <property type="molecule type" value="Genomic_DNA"/>
</dbReference>
<dbReference type="InterPro" id="IPR020841">
    <property type="entry name" value="PKS_Beta-ketoAc_synthase_dom"/>
</dbReference>
<dbReference type="Pfam" id="PF00109">
    <property type="entry name" value="ketoacyl-synt"/>
    <property type="match status" value="1"/>
</dbReference>
<name>B6ZK66_STRLS</name>
<evidence type="ECO:0000259" key="9">
    <source>
        <dbReference type="PROSITE" id="PS52004"/>
    </source>
</evidence>